<feature type="compositionally biased region" description="Low complexity" evidence="1">
    <location>
        <begin position="466"/>
        <end position="487"/>
    </location>
</feature>
<feature type="region of interest" description="Disordered" evidence="1">
    <location>
        <begin position="532"/>
        <end position="591"/>
    </location>
</feature>
<dbReference type="InterPro" id="IPR008928">
    <property type="entry name" value="6-hairpin_glycosidase_sf"/>
</dbReference>
<organism evidence="3 4">
    <name type="scientific">Mycena metata</name>
    <dbReference type="NCBI Taxonomy" id="1033252"/>
    <lineage>
        <taxon>Eukaryota</taxon>
        <taxon>Fungi</taxon>
        <taxon>Dikarya</taxon>
        <taxon>Basidiomycota</taxon>
        <taxon>Agaricomycotina</taxon>
        <taxon>Agaricomycetes</taxon>
        <taxon>Agaricomycetidae</taxon>
        <taxon>Agaricales</taxon>
        <taxon>Marasmiineae</taxon>
        <taxon>Mycenaceae</taxon>
        <taxon>Mycena</taxon>
    </lineage>
</organism>
<evidence type="ECO:0000313" key="4">
    <source>
        <dbReference type="Proteomes" id="UP001215598"/>
    </source>
</evidence>
<evidence type="ECO:0000256" key="1">
    <source>
        <dbReference type="SAM" id="MobiDB-lite"/>
    </source>
</evidence>
<reference evidence="3" key="1">
    <citation type="submission" date="2023-03" db="EMBL/GenBank/DDBJ databases">
        <title>Massive genome expansion in bonnet fungi (Mycena s.s.) driven by repeated elements and novel gene families across ecological guilds.</title>
        <authorList>
            <consortium name="Lawrence Berkeley National Laboratory"/>
            <person name="Harder C.B."/>
            <person name="Miyauchi S."/>
            <person name="Viragh M."/>
            <person name="Kuo A."/>
            <person name="Thoen E."/>
            <person name="Andreopoulos B."/>
            <person name="Lu D."/>
            <person name="Skrede I."/>
            <person name="Drula E."/>
            <person name="Henrissat B."/>
            <person name="Morin E."/>
            <person name="Kohler A."/>
            <person name="Barry K."/>
            <person name="LaButti K."/>
            <person name="Morin E."/>
            <person name="Salamov A."/>
            <person name="Lipzen A."/>
            <person name="Mereny Z."/>
            <person name="Hegedus B."/>
            <person name="Baldrian P."/>
            <person name="Stursova M."/>
            <person name="Weitz H."/>
            <person name="Taylor A."/>
            <person name="Grigoriev I.V."/>
            <person name="Nagy L.G."/>
            <person name="Martin F."/>
            <person name="Kauserud H."/>
        </authorList>
    </citation>
    <scope>NUCLEOTIDE SEQUENCE</scope>
    <source>
        <strain evidence="3">CBHHK182m</strain>
    </source>
</reference>
<dbReference type="SUPFAM" id="SSF48208">
    <property type="entry name" value="Six-hairpin glycosidases"/>
    <property type="match status" value="1"/>
</dbReference>
<keyword evidence="2" id="KW-1133">Transmembrane helix</keyword>
<dbReference type="AlphaFoldDB" id="A0AAD7JSW8"/>
<dbReference type="Proteomes" id="UP001215598">
    <property type="component" value="Unassembled WGS sequence"/>
</dbReference>
<dbReference type="Gene3D" id="1.50.10.20">
    <property type="match status" value="1"/>
</dbReference>
<dbReference type="EMBL" id="JARKIB010000019">
    <property type="protein sequence ID" value="KAJ7768849.1"/>
    <property type="molecule type" value="Genomic_DNA"/>
</dbReference>
<feature type="region of interest" description="Disordered" evidence="1">
    <location>
        <begin position="620"/>
        <end position="644"/>
    </location>
</feature>
<name>A0AAD7JSW8_9AGAR</name>
<feature type="transmembrane region" description="Helical" evidence="2">
    <location>
        <begin position="49"/>
        <end position="69"/>
    </location>
</feature>
<feature type="region of interest" description="Disordered" evidence="1">
    <location>
        <begin position="466"/>
        <end position="489"/>
    </location>
</feature>
<accession>A0AAD7JSW8</accession>
<gene>
    <name evidence="3" type="ORF">B0H16DRAFT_1780873</name>
</gene>
<comment type="caution">
    <text evidence="3">The sequence shown here is derived from an EMBL/GenBank/DDBJ whole genome shotgun (WGS) entry which is preliminary data.</text>
</comment>
<keyword evidence="2" id="KW-0472">Membrane</keyword>
<evidence type="ECO:0008006" key="5">
    <source>
        <dbReference type="Google" id="ProtNLM"/>
    </source>
</evidence>
<evidence type="ECO:0000313" key="3">
    <source>
        <dbReference type="EMBL" id="KAJ7768849.1"/>
    </source>
</evidence>
<proteinExistence type="predicted"/>
<feature type="compositionally biased region" description="Low complexity" evidence="1">
    <location>
        <begin position="533"/>
        <end position="555"/>
    </location>
</feature>
<protein>
    <recommendedName>
        <fullName evidence="5">Glycoside hydrolase family 76 protein</fullName>
    </recommendedName>
</protein>
<sequence length="644" mass="69350">MNSSTYNGVYHPASSRWRCRWSREAIVTECLEYEQLYIRWRLPPSIFKMAMSLPVFVVVLVLTAMLSAAQVTPASWRQPNITKPLAERVRLAGAALDTAIDRLGIDGYFVTGTTLPSLVYNMPSPASNEDDATGTAGDLYAQMALFDMATNQSKYETALGQYFKIVLQSGVNFSNSGLTHPFISDSLAFGNAAAYAYVTYDKDPIFLQYAVDSWWWGREHTLSTQDISAGKFPGMNFTLVKVCQNATMAGGTFQNNDPKNSLVEGYASGYFLVLSALLAEATSDPMYLQAATESSTFIQTQLTNVQKIVQAGITADAKSSPCSVISDTDPTQSGLMLEGLAILSSFTKNASTQNLLNELLLAVIPNTGWQGENGIVSTDFGGHMNLLRGLGAVYSRNTTTPELQRYVGDYIAVQFNAVVDFATSNGTDIYGDSWTGPPSANFSGLNQTDALGALISALYLQNESTSTLSPSAPSPTSLASLVPTPLSHHGRSKIGAIRPFGFGSGKGANVPPPIVPSTLLYEPFPGATPSPFIPSTSTPVKSKSSSPSAPGALLPLFRPGIKPEEPQDPSRSPRMRSIALGAGDGNRVRSYGPDIEQTEIVIRTSDLPTERLVRLLNERLQGRAWDEEDTPPGYPVTDSTRTST</sequence>
<evidence type="ECO:0000256" key="2">
    <source>
        <dbReference type="SAM" id="Phobius"/>
    </source>
</evidence>
<keyword evidence="4" id="KW-1185">Reference proteome</keyword>
<keyword evidence="2" id="KW-0812">Transmembrane</keyword>
<dbReference type="GO" id="GO:0005975">
    <property type="term" value="P:carbohydrate metabolic process"/>
    <property type="evidence" value="ECO:0007669"/>
    <property type="project" value="InterPro"/>
</dbReference>